<evidence type="ECO:0000313" key="3">
    <source>
        <dbReference type="Proteomes" id="UP000219947"/>
    </source>
</evidence>
<keyword evidence="1" id="KW-0472">Membrane</keyword>
<organism evidence="2 3">
    <name type="scientific">Rothia dentocariosa</name>
    <dbReference type="NCBI Taxonomy" id="2047"/>
    <lineage>
        <taxon>Bacteria</taxon>
        <taxon>Bacillati</taxon>
        <taxon>Actinomycetota</taxon>
        <taxon>Actinomycetes</taxon>
        <taxon>Micrococcales</taxon>
        <taxon>Micrococcaceae</taxon>
        <taxon>Rothia</taxon>
    </lineage>
</organism>
<reference evidence="2" key="1">
    <citation type="submission" date="2017-10" db="EMBL/GenBank/DDBJ databases">
        <title>Kefir isolates.</title>
        <authorList>
            <person name="Kim Y."/>
            <person name="Blasche S."/>
        </authorList>
    </citation>
    <scope>NUCLEOTIDE SEQUENCE [LARGE SCALE GENOMIC DNA]</scope>
    <source>
        <strain evidence="2">OG2-2</strain>
    </source>
</reference>
<evidence type="ECO:0000256" key="1">
    <source>
        <dbReference type="SAM" id="Phobius"/>
    </source>
</evidence>
<name>A0A2A8D567_9MICC</name>
<proteinExistence type="predicted"/>
<gene>
    <name evidence="2" type="ORF">CRM92_07955</name>
</gene>
<dbReference type="Proteomes" id="UP000219947">
    <property type="component" value="Unassembled WGS sequence"/>
</dbReference>
<keyword evidence="3" id="KW-1185">Reference proteome</keyword>
<feature type="transmembrane region" description="Helical" evidence="1">
    <location>
        <begin position="63"/>
        <end position="85"/>
    </location>
</feature>
<keyword evidence="1" id="KW-0812">Transmembrane</keyword>
<accession>A0A2A8D567</accession>
<dbReference type="EMBL" id="PDEV01000003">
    <property type="protein sequence ID" value="PEN16014.1"/>
    <property type="molecule type" value="Genomic_DNA"/>
</dbReference>
<keyword evidence="1" id="KW-1133">Transmembrane helix</keyword>
<protein>
    <submittedName>
        <fullName evidence="2">Uncharacterized protein</fullName>
    </submittedName>
</protein>
<dbReference type="AlphaFoldDB" id="A0A2A8D567"/>
<dbReference type="RefSeq" id="WP_070661332.1">
    <property type="nucleotide sequence ID" value="NZ_CAURLQ010000042.1"/>
</dbReference>
<comment type="caution">
    <text evidence="2">The sequence shown here is derived from an EMBL/GenBank/DDBJ whole genome shotgun (WGS) entry which is preliminary data.</text>
</comment>
<sequence length="214" mass="24012">MEDFQPSKMSNGLKAYLSKSSQKNYPDNFKEQRIKPLGLVQFLLSLVAMGIMFFASLYSSTNIYVSIAIMFVVAIIVIGVTLIYFNTYVMITRSFVETCTFKGHKKKIEYKNITGYNVYDDGYETGIVLQGSGKIVNNGRDISSVQASSVCANLAYLQAQLTFRILNNRWAKAYSEEDQKLLFDYIDSGRAQEVCMSRGGTVFSNAQDDPAPTH</sequence>
<feature type="transmembrane region" description="Helical" evidence="1">
    <location>
        <begin position="37"/>
        <end position="57"/>
    </location>
</feature>
<evidence type="ECO:0000313" key="2">
    <source>
        <dbReference type="EMBL" id="PEN16014.1"/>
    </source>
</evidence>